<keyword evidence="2" id="KW-1185">Reference proteome</keyword>
<organism evidence="1 2">
    <name type="scientific">Alicyclobacillus dauci</name>
    <dbReference type="NCBI Taxonomy" id="1475485"/>
    <lineage>
        <taxon>Bacteria</taxon>
        <taxon>Bacillati</taxon>
        <taxon>Bacillota</taxon>
        <taxon>Bacilli</taxon>
        <taxon>Bacillales</taxon>
        <taxon>Alicyclobacillaceae</taxon>
        <taxon>Alicyclobacillus</taxon>
    </lineage>
</organism>
<dbReference type="RefSeq" id="WP_268042906.1">
    <property type="nucleotide sequence ID" value="NZ_CP104064.1"/>
</dbReference>
<sequence length="80" mass="9496">MLLAFHQNVIRLSRQPKLSRLKLSGVVCLVFKEPIQSVPSKRREIIYHESMFIVTGKFFITNVRSRNDQLIQPNREQMRQ</sequence>
<accession>A0ABY6YZ92</accession>
<proteinExistence type="predicted"/>
<dbReference type="EMBL" id="CP104064">
    <property type="protein sequence ID" value="WAH35623.1"/>
    <property type="molecule type" value="Genomic_DNA"/>
</dbReference>
<protein>
    <submittedName>
        <fullName evidence="1">Uncharacterized protein</fullName>
    </submittedName>
</protein>
<dbReference type="Proteomes" id="UP001164803">
    <property type="component" value="Chromosome"/>
</dbReference>
<gene>
    <name evidence="1" type="ORF">NZD86_15250</name>
</gene>
<evidence type="ECO:0000313" key="1">
    <source>
        <dbReference type="EMBL" id="WAH35623.1"/>
    </source>
</evidence>
<reference evidence="1" key="1">
    <citation type="submission" date="2022-08" db="EMBL/GenBank/DDBJ databases">
        <title>Alicyclobacillus dauci DSM2870, complete genome.</title>
        <authorList>
            <person name="Wang Q."/>
            <person name="Cai R."/>
            <person name="Wang Z."/>
        </authorList>
    </citation>
    <scope>NUCLEOTIDE SEQUENCE</scope>
    <source>
        <strain evidence="1">DSM 28700</strain>
    </source>
</reference>
<name>A0ABY6YZ92_9BACL</name>
<evidence type="ECO:0000313" key="2">
    <source>
        <dbReference type="Proteomes" id="UP001164803"/>
    </source>
</evidence>